<sequence length="101" mass="11009">MPFGFACRLLLAFCMIFLISSLLMAVLKLAISLSVASTDFRNASYEAWAEDRVKLQLSPRSQMHGGETYATAAWRPVVRACAEAPIEDVGAGRQAVRQDSG</sequence>
<dbReference type="AlphaFoldDB" id="A0AAE0NF64"/>
<organism evidence="1 2">
    <name type="scientific">Lasiosphaeria ovina</name>
    <dbReference type="NCBI Taxonomy" id="92902"/>
    <lineage>
        <taxon>Eukaryota</taxon>
        <taxon>Fungi</taxon>
        <taxon>Dikarya</taxon>
        <taxon>Ascomycota</taxon>
        <taxon>Pezizomycotina</taxon>
        <taxon>Sordariomycetes</taxon>
        <taxon>Sordariomycetidae</taxon>
        <taxon>Sordariales</taxon>
        <taxon>Lasiosphaeriaceae</taxon>
        <taxon>Lasiosphaeria</taxon>
    </lineage>
</organism>
<dbReference type="EMBL" id="JAULSN010000002">
    <property type="protein sequence ID" value="KAK3380403.1"/>
    <property type="molecule type" value="Genomic_DNA"/>
</dbReference>
<reference evidence="1" key="1">
    <citation type="journal article" date="2023" name="Mol. Phylogenet. Evol.">
        <title>Genome-scale phylogeny and comparative genomics of the fungal order Sordariales.</title>
        <authorList>
            <person name="Hensen N."/>
            <person name="Bonometti L."/>
            <person name="Westerberg I."/>
            <person name="Brannstrom I.O."/>
            <person name="Guillou S."/>
            <person name="Cros-Aarteil S."/>
            <person name="Calhoun S."/>
            <person name="Haridas S."/>
            <person name="Kuo A."/>
            <person name="Mondo S."/>
            <person name="Pangilinan J."/>
            <person name="Riley R."/>
            <person name="LaButti K."/>
            <person name="Andreopoulos B."/>
            <person name="Lipzen A."/>
            <person name="Chen C."/>
            <person name="Yan M."/>
            <person name="Daum C."/>
            <person name="Ng V."/>
            <person name="Clum A."/>
            <person name="Steindorff A."/>
            <person name="Ohm R.A."/>
            <person name="Martin F."/>
            <person name="Silar P."/>
            <person name="Natvig D.O."/>
            <person name="Lalanne C."/>
            <person name="Gautier V."/>
            <person name="Ament-Velasquez S.L."/>
            <person name="Kruys A."/>
            <person name="Hutchinson M.I."/>
            <person name="Powell A.J."/>
            <person name="Barry K."/>
            <person name="Miller A.N."/>
            <person name="Grigoriev I.V."/>
            <person name="Debuchy R."/>
            <person name="Gladieux P."/>
            <person name="Hiltunen Thoren M."/>
            <person name="Johannesson H."/>
        </authorList>
    </citation>
    <scope>NUCLEOTIDE SEQUENCE</scope>
    <source>
        <strain evidence="1">CBS 958.72</strain>
    </source>
</reference>
<reference evidence="1" key="2">
    <citation type="submission" date="2023-06" db="EMBL/GenBank/DDBJ databases">
        <authorList>
            <consortium name="Lawrence Berkeley National Laboratory"/>
            <person name="Haridas S."/>
            <person name="Hensen N."/>
            <person name="Bonometti L."/>
            <person name="Westerberg I."/>
            <person name="Brannstrom I.O."/>
            <person name="Guillou S."/>
            <person name="Cros-Aarteil S."/>
            <person name="Calhoun S."/>
            <person name="Kuo A."/>
            <person name="Mondo S."/>
            <person name="Pangilinan J."/>
            <person name="Riley R."/>
            <person name="Labutti K."/>
            <person name="Andreopoulos B."/>
            <person name="Lipzen A."/>
            <person name="Chen C."/>
            <person name="Yanf M."/>
            <person name="Daum C."/>
            <person name="Ng V."/>
            <person name="Clum A."/>
            <person name="Steindorff A."/>
            <person name="Ohm R."/>
            <person name="Martin F."/>
            <person name="Silar P."/>
            <person name="Natvig D."/>
            <person name="Lalanne C."/>
            <person name="Gautier V."/>
            <person name="Ament-Velasquez S.L."/>
            <person name="Kruys A."/>
            <person name="Hutchinson M.I."/>
            <person name="Powell A.J."/>
            <person name="Barry K."/>
            <person name="Miller A.N."/>
            <person name="Grigoriev I.V."/>
            <person name="Debuchy R."/>
            <person name="Gladieux P."/>
            <person name="Thoren M.H."/>
            <person name="Johannesson H."/>
        </authorList>
    </citation>
    <scope>NUCLEOTIDE SEQUENCE</scope>
    <source>
        <strain evidence="1">CBS 958.72</strain>
    </source>
</reference>
<protein>
    <submittedName>
        <fullName evidence="1">Uncharacterized protein</fullName>
    </submittedName>
</protein>
<comment type="caution">
    <text evidence="1">The sequence shown here is derived from an EMBL/GenBank/DDBJ whole genome shotgun (WGS) entry which is preliminary data.</text>
</comment>
<evidence type="ECO:0000313" key="2">
    <source>
        <dbReference type="Proteomes" id="UP001287356"/>
    </source>
</evidence>
<evidence type="ECO:0000313" key="1">
    <source>
        <dbReference type="EMBL" id="KAK3380403.1"/>
    </source>
</evidence>
<accession>A0AAE0NF64</accession>
<proteinExistence type="predicted"/>
<gene>
    <name evidence="1" type="ORF">B0T24DRAFT_615231</name>
</gene>
<name>A0AAE0NF64_9PEZI</name>
<keyword evidence="2" id="KW-1185">Reference proteome</keyword>
<dbReference type="Proteomes" id="UP001287356">
    <property type="component" value="Unassembled WGS sequence"/>
</dbReference>